<feature type="repeat" description="WD" evidence="1">
    <location>
        <begin position="4"/>
        <end position="45"/>
    </location>
</feature>
<dbReference type="Proteomes" id="UP000008827">
    <property type="component" value="Chromosome 8"/>
</dbReference>
<dbReference type="Pfam" id="PF00400">
    <property type="entry name" value="WD40"/>
    <property type="match status" value="2"/>
</dbReference>
<dbReference type="STRING" id="3847.K7L930"/>
<evidence type="ECO:0000313" key="2">
    <source>
        <dbReference type="EMBL" id="KRH45348.1"/>
    </source>
</evidence>
<dbReference type="Gene3D" id="2.130.10.10">
    <property type="entry name" value="YVTN repeat-like/Quinoprotein amine dehydrogenase"/>
    <property type="match status" value="1"/>
</dbReference>
<dbReference type="InterPro" id="IPR036322">
    <property type="entry name" value="WD40_repeat_dom_sf"/>
</dbReference>
<dbReference type="PANTHER" id="PTHR19845:SF15">
    <property type="entry name" value="KATANIN P80 WD40 REPEAT-CONTAINING SUBUNIT B1 HOMOLOG KTN80.2"/>
    <property type="match status" value="1"/>
</dbReference>
<reference evidence="2" key="3">
    <citation type="submission" date="2018-07" db="EMBL/GenBank/DDBJ databases">
        <title>WGS assembly of Glycine max.</title>
        <authorList>
            <person name="Schmutz J."/>
            <person name="Cannon S."/>
            <person name="Schlueter J."/>
            <person name="Ma J."/>
            <person name="Mitros T."/>
            <person name="Nelson W."/>
            <person name="Hyten D."/>
            <person name="Song Q."/>
            <person name="Thelen J."/>
            <person name="Cheng J."/>
            <person name="Xu D."/>
            <person name="Hellsten U."/>
            <person name="May G."/>
            <person name="Yu Y."/>
            <person name="Sakurai T."/>
            <person name="Umezawa T."/>
            <person name="Bhattacharyya M."/>
            <person name="Sandhu D."/>
            <person name="Valliyodan B."/>
            <person name="Lindquist E."/>
            <person name="Peto M."/>
            <person name="Grant D."/>
            <person name="Shu S."/>
            <person name="Goodstein D."/>
            <person name="Barry K."/>
            <person name="Futrell-Griggs M."/>
            <person name="Abernathy B."/>
            <person name="Du J."/>
            <person name="Tian Z."/>
            <person name="Zhu L."/>
            <person name="Gill N."/>
            <person name="Joshi T."/>
            <person name="Libault M."/>
            <person name="Sethuraman A."/>
            <person name="Zhang X."/>
            <person name="Shinozaki K."/>
            <person name="Nguyen H."/>
            <person name="Wing R."/>
            <person name="Cregan P."/>
            <person name="Specht J."/>
            <person name="Grimwood J."/>
            <person name="Rokhsar D."/>
            <person name="Stacey G."/>
            <person name="Shoemaker R."/>
            <person name="Jackson S."/>
        </authorList>
    </citation>
    <scope>NUCLEOTIDE SEQUENCE</scope>
    <source>
        <tissue evidence="2">Callus</tissue>
    </source>
</reference>
<gene>
    <name evidence="2" type="ORF">GLYMA_08G265800</name>
</gene>
<dbReference type="OMA" id="FWREKSS"/>
<protein>
    <submittedName>
        <fullName evidence="2 3">Uncharacterized protein</fullName>
    </submittedName>
</protein>
<dbReference type="eggNOG" id="KOG0267">
    <property type="taxonomic scope" value="Eukaryota"/>
</dbReference>
<reference evidence="2 3" key="1">
    <citation type="journal article" date="2010" name="Nature">
        <title>Genome sequence of the palaeopolyploid soybean.</title>
        <authorList>
            <person name="Schmutz J."/>
            <person name="Cannon S.B."/>
            <person name="Schlueter J."/>
            <person name="Ma J."/>
            <person name="Mitros T."/>
            <person name="Nelson W."/>
            <person name="Hyten D.L."/>
            <person name="Song Q."/>
            <person name="Thelen J.J."/>
            <person name="Cheng J."/>
            <person name="Xu D."/>
            <person name="Hellsten U."/>
            <person name="May G.D."/>
            <person name="Yu Y."/>
            <person name="Sakurai T."/>
            <person name="Umezawa T."/>
            <person name="Bhattacharyya M.K."/>
            <person name="Sandhu D."/>
            <person name="Valliyodan B."/>
            <person name="Lindquist E."/>
            <person name="Peto M."/>
            <person name="Grant D."/>
            <person name="Shu S."/>
            <person name="Goodstein D."/>
            <person name="Barry K."/>
            <person name="Futrell-Griggs M."/>
            <person name="Abernathy B."/>
            <person name="Du J."/>
            <person name="Tian Z."/>
            <person name="Zhu L."/>
            <person name="Gill N."/>
            <person name="Joshi T."/>
            <person name="Libault M."/>
            <person name="Sethuraman A."/>
            <person name="Zhang X.-C."/>
            <person name="Shinozaki K."/>
            <person name="Nguyen H.T."/>
            <person name="Wing R.A."/>
            <person name="Cregan P."/>
            <person name="Specht J."/>
            <person name="Grimwood J."/>
            <person name="Rokhsar D."/>
            <person name="Stacey G."/>
            <person name="Shoemaker R.C."/>
            <person name="Jackson S.A."/>
        </authorList>
    </citation>
    <scope>NUCLEOTIDE SEQUENCE</scope>
    <source>
        <strain evidence="3">cv. Williams 82</strain>
        <tissue evidence="2">Callus</tissue>
    </source>
</reference>
<sequence>MQSLCGHTSSIEAVTFDSAEVLILSGASSGVIKLSDLEEAKNSRVHFWREKSSKYFTENSILEKFIFGSADRTMKFWDLETFELIGSTRHEVSGVRSIAFHPDGQILFAGFEDSLKLIEPYNGSLETEKKESTKQKLSLQGRQMEKVEAGVGPAFGLCSMSVDNESKEIKNVYI</sequence>
<dbReference type="EMBL" id="CM000841">
    <property type="protein sequence ID" value="KRH45348.1"/>
    <property type="molecule type" value="Genomic_DNA"/>
</dbReference>
<dbReference type="InParanoid" id="K7L930"/>
<evidence type="ECO:0000313" key="3">
    <source>
        <dbReference type="EnsemblPlants" id="KRH45348"/>
    </source>
</evidence>
<dbReference type="InterPro" id="IPR015943">
    <property type="entry name" value="WD40/YVTN_repeat-like_dom_sf"/>
</dbReference>
<dbReference type="SMR" id="K7L930"/>
<dbReference type="PANTHER" id="PTHR19845">
    <property type="entry name" value="KATANIN P80 SUBUNIT"/>
    <property type="match status" value="1"/>
</dbReference>
<dbReference type="PaxDb" id="3847-GLYMA08G34440.1"/>
<dbReference type="PROSITE" id="PS50082">
    <property type="entry name" value="WD_REPEATS_2"/>
    <property type="match status" value="1"/>
</dbReference>
<dbReference type="InterPro" id="IPR001680">
    <property type="entry name" value="WD40_rpt"/>
</dbReference>
<proteinExistence type="predicted"/>
<accession>K7L930</accession>
<evidence type="ECO:0000313" key="4">
    <source>
        <dbReference type="Proteomes" id="UP000008827"/>
    </source>
</evidence>
<dbReference type="Gramene" id="KRH45348">
    <property type="protein sequence ID" value="KRH45348"/>
    <property type="gene ID" value="GLYMA_08G265800"/>
</dbReference>
<keyword evidence="4" id="KW-1185">Reference proteome</keyword>
<dbReference type="AlphaFoldDB" id="K7L930"/>
<name>K7L930_SOYBN</name>
<organism evidence="2">
    <name type="scientific">Glycine max</name>
    <name type="common">Soybean</name>
    <name type="synonym">Glycine hispida</name>
    <dbReference type="NCBI Taxonomy" id="3847"/>
    <lineage>
        <taxon>Eukaryota</taxon>
        <taxon>Viridiplantae</taxon>
        <taxon>Streptophyta</taxon>
        <taxon>Embryophyta</taxon>
        <taxon>Tracheophyta</taxon>
        <taxon>Spermatophyta</taxon>
        <taxon>Magnoliopsida</taxon>
        <taxon>eudicotyledons</taxon>
        <taxon>Gunneridae</taxon>
        <taxon>Pentapetalae</taxon>
        <taxon>rosids</taxon>
        <taxon>fabids</taxon>
        <taxon>Fabales</taxon>
        <taxon>Fabaceae</taxon>
        <taxon>Papilionoideae</taxon>
        <taxon>50 kb inversion clade</taxon>
        <taxon>NPAAA clade</taxon>
        <taxon>indigoferoid/millettioid clade</taxon>
        <taxon>Phaseoleae</taxon>
        <taxon>Glycine</taxon>
        <taxon>Glycine subgen. Soja</taxon>
    </lineage>
</organism>
<dbReference type="HOGENOM" id="CLU_1542798_0_0_1"/>
<evidence type="ECO:0000256" key="1">
    <source>
        <dbReference type="PROSITE-ProRule" id="PRU00221"/>
    </source>
</evidence>
<reference evidence="3" key="2">
    <citation type="submission" date="2018-02" db="UniProtKB">
        <authorList>
            <consortium name="EnsemblPlants"/>
        </authorList>
    </citation>
    <scope>IDENTIFICATION</scope>
    <source>
        <strain evidence="3">Williams 82</strain>
    </source>
</reference>
<keyword evidence="1" id="KW-0853">WD repeat</keyword>
<dbReference type="SUPFAM" id="SSF50978">
    <property type="entry name" value="WD40 repeat-like"/>
    <property type="match status" value="1"/>
</dbReference>
<dbReference type="EnsemblPlants" id="KRH45348">
    <property type="protein sequence ID" value="KRH45348"/>
    <property type="gene ID" value="GLYMA_08G265800"/>
</dbReference>